<reference evidence="1" key="1">
    <citation type="submission" date="2018-05" db="EMBL/GenBank/DDBJ databases">
        <authorList>
            <person name="Lanie J.A."/>
            <person name="Ng W.-L."/>
            <person name="Kazmierczak K.M."/>
            <person name="Andrzejewski T.M."/>
            <person name="Davidsen T.M."/>
            <person name="Wayne K.J."/>
            <person name="Tettelin H."/>
            <person name="Glass J.I."/>
            <person name="Rusch D."/>
            <person name="Podicherti R."/>
            <person name="Tsui H.-C.T."/>
            <person name="Winkler M.E."/>
        </authorList>
    </citation>
    <scope>NUCLEOTIDE SEQUENCE</scope>
</reference>
<evidence type="ECO:0000313" key="1">
    <source>
        <dbReference type="EMBL" id="SVC58617.1"/>
    </source>
</evidence>
<dbReference type="AlphaFoldDB" id="A0A382NEE6"/>
<gene>
    <name evidence="1" type="ORF">METZ01_LOCUS311471</name>
</gene>
<name>A0A382NEE6_9ZZZZ</name>
<accession>A0A382NEE6</accession>
<proteinExistence type="predicted"/>
<feature type="non-terminal residue" evidence="1">
    <location>
        <position position="43"/>
    </location>
</feature>
<dbReference type="EMBL" id="UINC01099383">
    <property type="protein sequence ID" value="SVC58617.1"/>
    <property type="molecule type" value="Genomic_DNA"/>
</dbReference>
<sequence>MEVIGGASVERFQEIREVELVLRETTRPPPAYTLNGFQVSALN</sequence>
<organism evidence="1">
    <name type="scientific">marine metagenome</name>
    <dbReference type="NCBI Taxonomy" id="408172"/>
    <lineage>
        <taxon>unclassified sequences</taxon>
        <taxon>metagenomes</taxon>
        <taxon>ecological metagenomes</taxon>
    </lineage>
</organism>
<protein>
    <submittedName>
        <fullName evidence="1">Uncharacterized protein</fullName>
    </submittedName>
</protein>